<accession>A0A2S7JZC8</accession>
<dbReference type="Proteomes" id="UP000239504">
    <property type="component" value="Unassembled WGS sequence"/>
</dbReference>
<feature type="binding site" evidence="5">
    <location>
        <position position="216"/>
    </location>
    <ligand>
        <name>Mg(2+)</name>
        <dbReference type="ChEBI" id="CHEBI:18420"/>
        <label>1</label>
        <note>catalytic</note>
    </ligand>
</feature>
<evidence type="ECO:0000313" key="7">
    <source>
        <dbReference type="Proteomes" id="UP000239504"/>
    </source>
</evidence>
<dbReference type="AlphaFoldDB" id="A0A2S7JZC8"/>
<organism evidence="6 7">
    <name type="scientific">Hyphococcus luteus</name>
    <dbReference type="NCBI Taxonomy" id="2058213"/>
    <lineage>
        <taxon>Bacteria</taxon>
        <taxon>Pseudomonadati</taxon>
        <taxon>Pseudomonadota</taxon>
        <taxon>Alphaproteobacteria</taxon>
        <taxon>Parvularculales</taxon>
        <taxon>Parvularculaceae</taxon>
        <taxon>Hyphococcus</taxon>
    </lineage>
</organism>
<dbReference type="PANTHER" id="PTHR20854:SF4">
    <property type="entry name" value="INOSITOL-1-MONOPHOSPHATASE-RELATED"/>
    <property type="match status" value="1"/>
</dbReference>
<name>A0A2S7JZC8_9PROT</name>
<dbReference type="OrthoDB" id="9785695at2"/>
<dbReference type="PROSITE" id="PS00629">
    <property type="entry name" value="IMP_1"/>
    <property type="match status" value="1"/>
</dbReference>
<evidence type="ECO:0000256" key="5">
    <source>
        <dbReference type="PIRSR" id="PIRSR600760-2"/>
    </source>
</evidence>
<evidence type="ECO:0000313" key="6">
    <source>
        <dbReference type="EMBL" id="PQA85604.1"/>
    </source>
</evidence>
<keyword evidence="3" id="KW-0378">Hydrolase</keyword>
<dbReference type="EMBL" id="PJCH01000017">
    <property type="protein sequence ID" value="PQA85604.1"/>
    <property type="molecule type" value="Genomic_DNA"/>
</dbReference>
<dbReference type="InterPro" id="IPR020583">
    <property type="entry name" value="Inositol_monoP_metal-BS"/>
</dbReference>
<dbReference type="PANTHER" id="PTHR20854">
    <property type="entry name" value="INOSITOL MONOPHOSPHATASE"/>
    <property type="match status" value="1"/>
</dbReference>
<feature type="binding site" evidence="5">
    <location>
        <position position="95"/>
    </location>
    <ligand>
        <name>Mg(2+)</name>
        <dbReference type="ChEBI" id="CHEBI:18420"/>
        <label>1</label>
        <note>catalytic</note>
    </ligand>
</feature>
<gene>
    <name evidence="6" type="ORF">CW354_21960</name>
</gene>
<dbReference type="PRINTS" id="PR00377">
    <property type="entry name" value="IMPHPHTASES"/>
</dbReference>
<reference evidence="6 7" key="1">
    <citation type="submission" date="2017-12" db="EMBL/GenBank/DDBJ databases">
        <authorList>
            <person name="Hurst M.R.H."/>
        </authorList>
    </citation>
    <scope>NUCLEOTIDE SEQUENCE [LARGE SCALE GENOMIC DNA]</scope>
    <source>
        <strain evidence="6 7">SY-3-19</strain>
    </source>
</reference>
<feature type="binding site" evidence="5">
    <location>
        <position position="69"/>
    </location>
    <ligand>
        <name>Mg(2+)</name>
        <dbReference type="ChEBI" id="CHEBI:18420"/>
        <label>1</label>
        <note>catalytic</note>
    </ligand>
</feature>
<dbReference type="Gene3D" id="3.40.190.80">
    <property type="match status" value="1"/>
</dbReference>
<proteinExistence type="inferred from homology"/>
<sequence length="270" mass="29226">MIVDPEKAAALIAEIAEEEIMPRFGALAEHEIDTKSGPEDFVTAADHAAEARLEKALGGLYPGAAFIGEESAAADLSLVSRLDHERGAFWIVDPLDGTRNFVHGRREFATIVALIENGEIRQGWIYAIPDRACAIGSKGDGAAWRGAPLGPVAAPDGKMSGYRGMNSMAPAWKDRIMDALKKNFESERARCSAYAYINLARGEKDFAVYSRVNPWDHAAGVLLLREIGGRAAYLDDESPYAPRLTVGRPLLVSGSREIWARAAAFLENGV</sequence>
<evidence type="ECO:0000256" key="2">
    <source>
        <dbReference type="ARBA" id="ARBA00022723"/>
    </source>
</evidence>
<dbReference type="PROSITE" id="PS00630">
    <property type="entry name" value="IMP_2"/>
    <property type="match status" value="1"/>
</dbReference>
<comment type="caution">
    <text evidence="6">The sequence shown here is derived from an EMBL/GenBank/DDBJ whole genome shotgun (WGS) entry which is preliminary data.</text>
</comment>
<dbReference type="RefSeq" id="WP_104832244.1">
    <property type="nucleotide sequence ID" value="NZ_PJCH01000017.1"/>
</dbReference>
<evidence type="ECO:0000256" key="3">
    <source>
        <dbReference type="ARBA" id="ARBA00022801"/>
    </source>
</evidence>
<dbReference type="GO" id="GO:0006020">
    <property type="term" value="P:inositol metabolic process"/>
    <property type="evidence" value="ECO:0007669"/>
    <property type="project" value="TreeGrafter"/>
</dbReference>
<keyword evidence="2 5" id="KW-0479">Metal-binding</keyword>
<dbReference type="SUPFAM" id="SSF56655">
    <property type="entry name" value="Carbohydrate phosphatase"/>
    <property type="match status" value="1"/>
</dbReference>
<feature type="binding site" evidence="5">
    <location>
        <position position="96"/>
    </location>
    <ligand>
        <name>Mg(2+)</name>
        <dbReference type="ChEBI" id="CHEBI:18420"/>
        <label>1</label>
        <note>catalytic</note>
    </ligand>
</feature>
<dbReference type="InterPro" id="IPR000760">
    <property type="entry name" value="Inositol_monophosphatase-like"/>
</dbReference>
<dbReference type="GO" id="GO:0046872">
    <property type="term" value="F:metal ion binding"/>
    <property type="evidence" value="ECO:0007669"/>
    <property type="project" value="UniProtKB-KW"/>
</dbReference>
<dbReference type="InterPro" id="IPR020550">
    <property type="entry name" value="Inositol_monophosphatase_CS"/>
</dbReference>
<keyword evidence="7" id="KW-1185">Reference proteome</keyword>
<comment type="cofactor">
    <cofactor evidence="5">
        <name>Mg(2+)</name>
        <dbReference type="ChEBI" id="CHEBI:18420"/>
    </cofactor>
</comment>
<evidence type="ECO:0000256" key="1">
    <source>
        <dbReference type="ARBA" id="ARBA00009759"/>
    </source>
</evidence>
<feature type="binding site" evidence="5">
    <location>
        <position position="93"/>
    </location>
    <ligand>
        <name>Mg(2+)</name>
        <dbReference type="ChEBI" id="CHEBI:18420"/>
        <label>2</label>
    </ligand>
</feature>
<dbReference type="Pfam" id="PF00459">
    <property type="entry name" value="Inositol_P"/>
    <property type="match status" value="1"/>
</dbReference>
<protein>
    <submittedName>
        <fullName evidence="6">Inositol monophosphatase</fullName>
    </submittedName>
</protein>
<dbReference type="GO" id="GO:0007165">
    <property type="term" value="P:signal transduction"/>
    <property type="evidence" value="ECO:0007669"/>
    <property type="project" value="TreeGrafter"/>
</dbReference>
<dbReference type="GO" id="GO:0046854">
    <property type="term" value="P:phosphatidylinositol phosphate biosynthetic process"/>
    <property type="evidence" value="ECO:0007669"/>
    <property type="project" value="InterPro"/>
</dbReference>
<keyword evidence="4 5" id="KW-0460">Magnesium</keyword>
<dbReference type="GO" id="GO:0008934">
    <property type="term" value="F:inositol monophosphate 1-phosphatase activity"/>
    <property type="evidence" value="ECO:0007669"/>
    <property type="project" value="TreeGrafter"/>
</dbReference>
<comment type="similarity">
    <text evidence="1">Belongs to the inositol monophosphatase superfamily.</text>
</comment>
<dbReference type="Gene3D" id="3.30.540.10">
    <property type="entry name" value="Fructose-1,6-Bisphosphatase, subunit A, domain 1"/>
    <property type="match status" value="1"/>
</dbReference>
<evidence type="ECO:0000256" key="4">
    <source>
        <dbReference type="ARBA" id="ARBA00022842"/>
    </source>
</evidence>